<evidence type="ECO:0000313" key="1">
    <source>
        <dbReference type="EMBL" id="AGF54314.1"/>
    </source>
</evidence>
<dbReference type="STRING" id="36745.CLSAP_05250"/>
<proteinExistence type="predicted"/>
<name>M1M8Q4_9CLOT</name>
<evidence type="ECO:0000313" key="2">
    <source>
        <dbReference type="Proteomes" id="UP000011728"/>
    </source>
</evidence>
<dbReference type="AlphaFoldDB" id="M1M8Q4"/>
<dbReference type="InterPro" id="IPR019870">
    <property type="entry name" value="Se_metab_YedF"/>
</dbReference>
<reference evidence="1 2" key="1">
    <citation type="submission" date="2013-02" db="EMBL/GenBank/DDBJ databases">
        <title>Genome sequence of Clostridium saccharoperbutylacetonicum N1-4(HMT).</title>
        <authorList>
            <person name="Poehlein A."/>
            <person name="Daniel R."/>
        </authorList>
    </citation>
    <scope>NUCLEOTIDE SEQUENCE [LARGE SCALE GENOMIC DNA]</scope>
    <source>
        <strain evidence="2">N1-4(HMT)</strain>
    </source>
</reference>
<dbReference type="HOGENOM" id="CLU_097491_0_0_9"/>
<dbReference type="OrthoDB" id="9801500at2"/>
<dbReference type="EMBL" id="CP004121">
    <property type="protein sequence ID" value="AGF54314.1"/>
    <property type="molecule type" value="Genomic_DNA"/>
</dbReference>
<organism evidence="1 2">
    <name type="scientific">Clostridium saccharoperbutylacetonicum N1-4(HMT)</name>
    <dbReference type="NCBI Taxonomy" id="931276"/>
    <lineage>
        <taxon>Bacteria</taxon>
        <taxon>Bacillati</taxon>
        <taxon>Bacillota</taxon>
        <taxon>Clostridia</taxon>
        <taxon>Eubacteriales</taxon>
        <taxon>Clostridiaceae</taxon>
        <taxon>Clostridium</taxon>
    </lineage>
</organism>
<dbReference type="eggNOG" id="COG0425">
    <property type="taxonomic scope" value="Bacteria"/>
</dbReference>
<accession>M1M8Q4</accession>
<keyword evidence="2" id="KW-1185">Reference proteome</keyword>
<dbReference type="NCBIfam" id="TIGR03527">
    <property type="entry name" value="selenium_YedF"/>
    <property type="match status" value="1"/>
</dbReference>
<gene>
    <name evidence="1" type="primary">yedF</name>
    <name evidence="1" type="ORF">Cspa_c05200</name>
</gene>
<protein>
    <submittedName>
        <fullName evidence="1">Selenium metabolism protein YedF</fullName>
    </submittedName>
</protein>
<dbReference type="InterPro" id="IPR027396">
    <property type="entry name" value="DsrEFH-like"/>
</dbReference>
<dbReference type="SUPFAM" id="SSF75169">
    <property type="entry name" value="DsrEFH-like"/>
    <property type="match status" value="1"/>
</dbReference>
<dbReference type="KEGG" id="csr:Cspa_c05200"/>
<dbReference type="RefSeq" id="WP_015390640.1">
    <property type="nucleotide sequence ID" value="NC_020291.1"/>
</dbReference>
<dbReference type="PATRIC" id="fig|931276.5.peg.480"/>
<dbReference type="Proteomes" id="UP000011728">
    <property type="component" value="Chromosome"/>
</dbReference>
<sequence>MKEIDCRGLSYLQIIREIKKYFNSIGEGEAIVRVSSELEHDNVMRYSTHKGYKVYENDDENKYMIRIEKRGCLELEEEENIFSILITNDKLGDADETLGKILMKEYFEALNEYDELPRAILFLNSGVKLFSNGSKVSEDLKLLYDKGVKILINDTSLDYYDMRKDITFGEIVSMYDMIVTMKKSKRLIKL</sequence>